<dbReference type="Gramene" id="ONK76611">
    <property type="protein sequence ID" value="ONK76611"/>
    <property type="gene ID" value="A4U43_C03F30120"/>
</dbReference>
<reference evidence="3" key="1">
    <citation type="journal article" date="2017" name="Nat. Commun.">
        <title>The asparagus genome sheds light on the origin and evolution of a young Y chromosome.</title>
        <authorList>
            <person name="Harkess A."/>
            <person name="Zhou J."/>
            <person name="Xu C."/>
            <person name="Bowers J.E."/>
            <person name="Van der Hulst R."/>
            <person name="Ayyampalayam S."/>
            <person name="Mercati F."/>
            <person name="Riccardi P."/>
            <person name="McKain M.R."/>
            <person name="Kakrana A."/>
            <person name="Tang H."/>
            <person name="Ray J."/>
            <person name="Groenendijk J."/>
            <person name="Arikit S."/>
            <person name="Mathioni S.M."/>
            <person name="Nakano M."/>
            <person name="Shan H."/>
            <person name="Telgmann-Rauber A."/>
            <person name="Kanno A."/>
            <person name="Yue Z."/>
            <person name="Chen H."/>
            <person name="Li W."/>
            <person name="Chen Y."/>
            <person name="Xu X."/>
            <person name="Zhang Y."/>
            <person name="Luo S."/>
            <person name="Chen H."/>
            <person name="Gao J."/>
            <person name="Mao Z."/>
            <person name="Pires J.C."/>
            <person name="Luo M."/>
            <person name="Kudrna D."/>
            <person name="Wing R.A."/>
            <person name="Meyers B.C."/>
            <person name="Yi K."/>
            <person name="Kong H."/>
            <person name="Lavrijsen P."/>
            <person name="Sunseri F."/>
            <person name="Falavigna A."/>
            <person name="Ye Y."/>
            <person name="Leebens-Mack J.H."/>
            <person name="Chen G."/>
        </authorList>
    </citation>
    <scope>NUCLEOTIDE SEQUENCE [LARGE SCALE GENOMIC DNA]</scope>
    <source>
        <strain evidence="3">cv. DH0086</strain>
    </source>
</reference>
<feature type="compositionally biased region" description="Acidic residues" evidence="1">
    <location>
        <begin position="68"/>
        <end position="80"/>
    </location>
</feature>
<feature type="region of interest" description="Disordered" evidence="1">
    <location>
        <begin position="57"/>
        <end position="91"/>
    </location>
</feature>
<evidence type="ECO:0000256" key="1">
    <source>
        <dbReference type="SAM" id="MobiDB-lite"/>
    </source>
</evidence>
<sequence>MLFKEGSSCIPRVIYQIEEEKTSDVVDDHRREEVAGPEGVAGNGGVGLGDGSVCCSVGETGRGGSTESEAETEAEAEAEAEAERESEAPGRLRGRLVSGERYWWWLGSWVGFGSGIWEENLGFEKLWV</sequence>
<proteinExistence type="predicted"/>
<dbReference type="Proteomes" id="UP000243459">
    <property type="component" value="Chromosome 3"/>
</dbReference>
<dbReference type="EMBL" id="CM007383">
    <property type="protein sequence ID" value="ONK76611.1"/>
    <property type="molecule type" value="Genomic_DNA"/>
</dbReference>
<keyword evidence="3" id="KW-1185">Reference proteome</keyword>
<dbReference type="AlphaFoldDB" id="A0A5P1FJ07"/>
<name>A0A5P1FJ07_ASPOF</name>
<gene>
    <name evidence="2" type="ORF">A4U43_C03F30120</name>
</gene>
<feature type="compositionally biased region" description="Basic and acidic residues" evidence="1">
    <location>
        <begin position="81"/>
        <end position="90"/>
    </location>
</feature>
<accession>A0A5P1FJ07</accession>
<protein>
    <submittedName>
        <fullName evidence="2">Uncharacterized protein</fullName>
    </submittedName>
</protein>
<evidence type="ECO:0000313" key="3">
    <source>
        <dbReference type="Proteomes" id="UP000243459"/>
    </source>
</evidence>
<organism evidence="2 3">
    <name type="scientific">Asparagus officinalis</name>
    <name type="common">Garden asparagus</name>
    <dbReference type="NCBI Taxonomy" id="4686"/>
    <lineage>
        <taxon>Eukaryota</taxon>
        <taxon>Viridiplantae</taxon>
        <taxon>Streptophyta</taxon>
        <taxon>Embryophyta</taxon>
        <taxon>Tracheophyta</taxon>
        <taxon>Spermatophyta</taxon>
        <taxon>Magnoliopsida</taxon>
        <taxon>Liliopsida</taxon>
        <taxon>Asparagales</taxon>
        <taxon>Asparagaceae</taxon>
        <taxon>Asparagoideae</taxon>
        <taxon>Asparagus</taxon>
    </lineage>
</organism>
<evidence type="ECO:0000313" key="2">
    <source>
        <dbReference type="EMBL" id="ONK76611.1"/>
    </source>
</evidence>